<evidence type="ECO:0000256" key="1">
    <source>
        <dbReference type="SAM" id="MobiDB-lite"/>
    </source>
</evidence>
<proteinExistence type="predicted"/>
<name>A0A0C9TVY9_PAXIN</name>
<sequence length="112" mass="12906">MWATSQRPPSYIMRQTMQRVVSSAPASRLALFIKLFHNCKSIMTNSVDSLTNWEQLEKEVKALLSSSYKSRVSQNPHTHGTAGPSSFEERVKEEKRSASPEIKTVRRKRRRN</sequence>
<reference evidence="3" key="2">
    <citation type="submission" date="2015-01" db="EMBL/GenBank/DDBJ databases">
        <title>Evolutionary Origins and Diversification of the Mycorrhizal Mutualists.</title>
        <authorList>
            <consortium name="DOE Joint Genome Institute"/>
            <consortium name="Mycorrhizal Genomics Consortium"/>
            <person name="Kohler A."/>
            <person name="Kuo A."/>
            <person name="Nagy L.G."/>
            <person name="Floudas D."/>
            <person name="Copeland A."/>
            <person name="Barry K.W."/>
            <person name="Cichocki N."/>
            <person name="Veneault-Fourrey C."/>
            <person name="LaButti K."/>
            <person name="Lindquist E.A."/>
            <person name="Lipzen A."/>
            <person name="Lundell T."/>
            <person name="Morin E."/>
            <person name="Murat C."/>
            <person name="Riley R."/>
            <person name="Ohm R."/>
            <person name="Sun H."/>
            <person name="Tunlid A."/>
            <person name="Henrissat B."/>
            <person name="Grigoriev I.V."/>
            <person name="Hibbett D.S."/>
            <person name="Martin F."/>
        </authorList>
    </citation>
    <scope>NUCLEOTIDE SEQUENCE [LARGE SCALE GENOMIC DNA]</scope>
    <source>
        <strain evidence="3">ATCC 200175</strain>
    </source>
</reference>
<organism evidence="2 3">
    <name type="scientific">Paxillus involutus ATCC 200175</name>
    <dbReference type="NCBI Taxonomy" id="664439"/>
    <lineage>
        <taxon>Eukaryota</taxon>
        <taxon>Fungi</taxon>
        <taxon>Dikarya</taxon>
        <taxon>Basidiomycota</taxon>
        <taxon>Agaricomycotina</taxon>
        <taxon>Agaricomycetes</taxon>
        <taxon>Agaricomycetidae</taxon>
        <taxon>Boletales</taxon>
        <taxon>Paxilineae</taxon>
        <taxon>Paxillaceae</taxon>
        <taxon>Paxillus</taxon>
    </lineage>
</organism>
<dbReference type="HOGENOM" id="CLU_2146663_0_0_1"/>
<accession>A0A0C9TVY9</accession>
<evidence type="ECO:0000313" key="2">
    <source>
        <dbReference type="EMBL" id="KIJ11902.1"/>
    </source>
</evidence>
<feature type="region of interest" description="Disordered" evidence="1">
    <location>
        <begin position="67"/>
        <end position="112"/>
    </location>
</feature>
<reference evidence="2 3" key="1">
    <citation type="submission" date="2014-06" db="EMBL/GenBank/DDBJ databases">
        <authorList>
            <consortium name="DOE Joint Genome Institute"/>
            <person name="Kuo A."/>
            <person name="Kohler A."/>
            <person name="Nagy L.G."/>
            <person name="Floudas D."/>
            <person name="Copeland A."/>
            <person name="Barry K.W."/>
            <person name="Cichocki N."/>
            <person name="Veneault-Fourrey C."/>
            <person name="LaButti K."/>
            <person name="Lindquist E.A."/>
            <person name="Lipzen A."/>
            <person name="Lundell T."/>
            <person name="Morin E."/>
            <person name="Murat C."/>
            <person name="Sun H."/>
            <person name="Tunlid A."/>
            <person name="Henrissat B."/>
            <person name="Grigoriev I.V."/>
            <person name="Hibbett D.S."/>
            <person name="Martin F."/>
            <person name="Nordberg H.P."/>
            <person name="Cantor M.N."/>
            <person name="Hua S.X."/>
        </authorList>
    </citation>
    <scope>NUCLEOTIDE SEQUENCE [LARGE SCALE GENOMIC DNA]</scope>
    <source>
        <strain evidence="2 3">ATCC 200175</strain>
    </source>
</reference>
<dbReference type="EMBL" id="KN819371">
    <property type="protein sequence ID" value="KIJ11902.1"/>
    <property type="molecule type" value="Genomic_DNA"/>
</dbReference>
<dbReference type="AlphaFoldDB" id="A0A0C9TVY9"/>
<feature type="compositionally biased region" description="Basic and acidic residues" evidence="1">
    <location>
        <begin position="87"/>
        <end position="98"/>
    </location>
</feature>
<dbReference type="Proteomes" id="UP000053647">
    <property type="component" value="Unassembled WGS sequence"/>
</dbReference>
<protein>
    <submittedName>
        <fullName evidence="2">Uncharacterized protein</fullName>
    </submittedName>
</protein>
<evidence type="ECO:0000313" key="3">
    <source>
        <dbReference type="Proteomes" id="UP000053647"/>
    </source>
</evidence>
<keyword evidence="3" id="KW-1185">Reference proteome</keyword>
<gene>
    <name evidence="2" type="ORF">PAXINDRAFT_171527</name>
</gene>
<feature type="compositionally biased region" description="Polar residues" evidence="1">
    <location>
        <begin position="67"/>
        <end position="78"/>
    </location>
</feature>